<dbReference type="InterPro" id="IPR003593">
    <property type="entry name" value="AAA+_ATPase"/>
</dbReference>
<dbReference type="RefSeq" id="WP_243538612.1">
    <property type="nucleotide sequence ID" value="NZ_CP093442.1"/>
</dbReference>
<protein>
    <submittedName>
        <fullName evidence="5">ABC transporter ATP-binding protein</fullName>
    </submittedName>
</protein>
<dbReference type="Pfam" id="PF00005">
    <property type="entry name" value="ABC_tran"/>
    <property type="match status" value="1"/>
</dbReference>
<dbReference type="CDD" id="cd03293">
    <property type="entry name" value="ABC_NrtD_SsuB_transporters"/>
    <property type="match status" value="1"/>
</dbReference>
<dbReference type="InterPro" id="IPR050166">
    <property type="entry name" value="ABC_transporter_ATP-bind"/>
</dbReference>
<keyword evidence="2" id="KW-0547">Nucleotide-binding</keyword>
<dbReference type="InterPro" id="IPR017871">
    <property type="entry name" value="ABC_transporter-like_CS"/>
</dbReference>
<dbReference type="EMBL" id="CP093442">
    <property type="protein sequence ID" value="UOF01993.1"/>
    <property type="molecule type" value="Genomic_DNA"/>
</dbReference>
<keyword evidence="1" id="KW-0813">Transport</keyword>
<dbReference type="PANTHER" id="PTHR42788">
    <property type="entry name" value="TAURINE IMPORT ATP-BINDING PROTEIN-RELATED"/>
    <property type="match status" value="1"/>
</dbReference>
<dbReference type="Gene3D" id="3.40.50.300">
    <property type="entry name" value="P-loop containing nucleotide triphosphate hydrolases"/>
    <property type="match status" value="1"/>
</dbReference>
<feature type="domain" description="ABC transporter" evidence="4">
    <location>
        <begin position="7"/>
        <end position="234"/>
    </location>
</feature>
<dbReference type="InterPro" id="IPR003439">
    <property type="entry name" value="ABC_transporter-like_ATP-bd"/>
</dbReference>
<dbReference type="PROSITE" id="PS50893">
    <property type="entry name" value="ABC_TRANSPORTER_2"/>
    <property type="match status" value="1"/>
</dbReference>
<proteinExistence type="predicted"/>
<dbReference type="SUPFAM" id="SSF52540">
    <property type="entry name" value="P-loop containing nucleoside triphosphate hydrolases"/>
    <property type="match status" value="1"/>
</dbReference>
<organism evidence="5 6">
    <name type="scientific">Bdellovibrio reynosensis</name>
    <dbReference type="NCBI Taxonomy" id="2835041"/>
    <lineage>
        <taxon>Bacteria</taxon>
        <taxon>Pseudomonadati</taxon>
        <taxon>Bdellovibrionota</taxon>
        <taxon>Bdellovibrionia</taxon>
        <taxon>Bdellovibrionales</taxon>
        <taxon>Pseudobdellovibrionaceae</taxon>
        <taxon>Bdellovibrio</taxon>
    </lineage>
</organism>
<accession>A0ABY4CEL8</accession>
<dbReference type="PROSITE" id="PS00211">
    <property type="entry name" value="ABC_TRANSPORTER_1"/>
    <property type="match status" value="1"/>
</dbReference>
<evidence type="ECO:0000256" key="3">
    <source>
        <dbReference type="ARBA" id="ARBA00022840"/>
    </source>
</evidence>
<evidence type="ECO:0000313" key="5">
    <source>
        <dbReference type="EMBL" id="UOF01993.1"/>
    </source>
</evidence>
<dbReference type="Proteomes" id="UP000830116">
    <property type="component" value="Chromosome"/>
</dbReference>
<name>A0ABY4CEL8_9BACT</name>
<dbReference type="GO" id="GO:0005524">
    <property type="term" value="F:ATP binding"/>
    <property type="evidence" value="ECO:0007669"/>
    <property type="project" value="UniProtKB-KW"/>
</dbReference>
<evidence type="ECO:0000256" key="1">
    <source>
        <dbReference type="ARBA" id="ARBA00022448"/>
    </source>
</evidence>
<keyword evidence="3 5" id="KW-0067">ATP-binding</keyword>
<reference evidence="5" key="1">
    <citation type="submission" date="2022-03" db="EMBL/GenBank/DDBJ databases">
        <title>Genome Identification and Characterization of new species Bdellovibrio reynosense LBG001 sp. nov. from a Mexico soil sample.</title>
        <authorList>
            <person name="Camilli A."/>
            <person name="Ajao Y."/>
            <person name="Guo X."/>
        </authorList>
    </citation>
    <scope>NUCLEOTIDE SEQUENCE</scope>
    <source>
        <strain evidence="5">LBG001</strain>
    </source>
</reference>
<dbReference type="SMART" id="SM00382">
    <property type="entry name" value="AAA"/>
    <property type="match status" value="1"/>
</dbReference>
<evidence type="ECO:0000259" key="4">
    <source>
        <dbReference type="PROSITE" id="PS50893"/>
    </source>
</evidence>
<gene>
    <name evidence="5" type="ORF">MNR06_03375</name>
</gene>
<dbReference type="InterPro" id="IPR027417">
    <property type="entry name" value="P-loop_NTPase"/>
</dbReference>
<keyword evidence="6" id="KW-1185">Reference proteome</keyword>
<evidence type="ECO:0000256" key="2">
    <source>
        <dbReference type="ARBA" id="ARBA00022741"/>
    </source>
</evidence>
<evidence type="ECO:0000313" key="6">
    <source>
        <dbReference type="Proteomes" id="UP000830116"/>
    </source>
</evidence>
<dbReference type="PANTHER" id="PTHR42788:SF13">
    <property type="entry name" value="ALIPHATIC SULFONATES IMPORT ATP-BINDING PROTEIN SSUB"/>
    <property type="match status" value="1"/>
</dbReference>
<sequence>MEQALGIKIKTLSKSFGSKTVIKDLSVEITPGSFVTLLGPSGCGKSTLLRLIAGLDNPTVGELALSPSGKKKFGFVFQEANLLPWKTVKENVSLPFELDEDLKSISKPARDEKVFEALRKVKLEGSENLFPHELSGGMKMRVSIARALVSNPRLLLMDEPFAALDENTRFEMQDQLLQLWETEKMTVVFVTHSLYEASYLSQRVIMLKAPGAIISSDMNLALPPKRNLELRTSEAFNSVLKELTERFRS</sequence>